<evidence type="ECO:0000256" key="1">
    <source>
        <dbReference type="SAM" id="MobiDB-lite"/>
    </source>
</evidence>
<name>A0ABX8BU48_9ACTN</name>
<feature type="region of interest" description="Disordered" evidence="1">
    <location>
        <begin position="214"/>
        <end position="352"/>
    </location>
</feature>
<feature type="region of interest" description="Disordered" evidence="1">
    <location>
        <begin position="149"/>
        <end position="172"/>
    </location>
</feature>
<keyword evidence="2" id="KW-1133">Transmembrane helix</keyword>
<feature type="compositionally biased region" description="Low complexity" evidence="1">
    <location>
        <begin position="270"/>
        <end position="309"/>
    </location>
</feature>
<organism evidence="3 4">
    <name type="scientific">Nocardiopsis changdeensis</name>
    <dbReference type="NCBI Taxonomy" id="2831969"/>
    <lineage>
        <taxon>Bacteria</taxon>
        <taxon>Bacillati</taxon>
        <taxon>Actinomycetota</taxon>
        <taxon>Actinomycetes</taxon>
        <taxon>Streptosporangiales</taxon>
        <taxon>Nocardiopsidaceae</taxon>
        <taxon>Nocardiopsis</taxon>
    </lineage>
</organism>
<feature type="region of interest" description="Disordered" evidence="1">
    <location>
        <begin position="84"/>
        <end position="133"/>
    </location>
</feature>
<protein>
    <submittedName>
        <fullName evidence="3">Uncharacterized protein</fullName>
    </submittedName>
</protein>
<dbReference type="Proteomes" id="UP000676079">
    <property type="component" value="Chromosome"/>
</dbReference>
<sequence length="352" mass="34988">MGRAEHRGERDAEEGEEAGKKRIDLSLSQVVGAGVATLAAATAASYLNVYGTVVGAAVMATLSTVVSPFLQDWFSRGGDQARQFAEKAVGHTEPAGTGSRRAGSHPLDPPGTGPVPGVPPTGPIPGLPEEPDATRTMALPVRGTDATVRMPVVPGIPGHPEDPYGAREQEEQEPARRGWRAYAVPAAVVFGLVMLVILLFELFTGRSLTAWTQGQDEHTSPTLLGGGSSAPRVPEDEGTGDAPAGQEDRGQDGQDGTGEQSRDPAEGSSTPDPTAPATEPPTDGGDGGTDPVDPGDGATTDPGDGQTDPGAGGGGPGTGGTQEPGGTGGTGGTGSLGGSGGTGDAVPEAPAG</sequence>
<feature type="compositionally biased region" description="Pro residues" evidence="1">
    <location>
        <begin position="107"/>
        <end position="128"/>
    </location>
</feature>
<feature type="compositionally biased region" description="Basic and acidic residues" evidence="1">
    <location>
        <begin position="159"/>
        <end position="172"/>
    </location>
</feature>
<gene>
    <name evidence="3" type="ORF">KGD84_10900</name>
</gene>
<feature type="transmembrane region" description="Helical" evidence="2">
    <location>
        <begin position="53"/>
        <end position="74"/>
    </location>
</feature>
<accession>A0ABX8BU48</accession>
<feature type="compositionally biased region" description="Gly residues" evidence="1">
    <location>
        <begin position="310"/>
        <end position="343"/>
    </location>
</feature>
<reference evidence="3 4" key="1">
    <citation type="submission" date="2021-05" db="EMBL/GenBank/DDBJ databases">
        <title>Direct Submission.</title>
        <authorList>
            <person name="Li K."/>
            <person name="Gao J."/>
        </authorList>
    </citation>
    <scope>NUCLEOTIDE SEQUENCE [LARGE SCALE GENOMIC DNA]</scope>
    <source>
        <strain evidence="3 4">Mg02</strain>
    </source>
</reference>
<evidence type="ECO:0000313" key="3">
    <source>
        <dbReference type="EMBL" id="QUX24719.1"/>
    </source>
</evidence>
<keyword evidence="4" id="KW-1185">Reference proteome</keyword>
<feature type="transmembrane region" description="Helical" evidence="2">
    <location>
        <begin position="182"/>
        <end position="203"/>
    </location>
</feature>
<evidence type="ECO:0000256" key="2">
    <source>
        <dbReference type="SAM" id="Phobius"/>
    </source>
</evidence>
<dbReference type="EMBL" id="CP074133">
    <property type="protein sequence ID" value="QUX24719.1"/>
    <property type="molecule type" value="Genomic_DNA"/>
</dbReference>
<proteinExistence type="predicted"/>
<dbReference type="RefSeq" id="WP_220560164.1">
    <property type="nucleotide sequence ID" value="NZ_CP074133.1"/>
</dbReference>
<evidence type="ECO:0000313" key="4">
    <source>
        <dbReference type="Proteomes" id="UP000676079"/>
    </source>
</evidence>
<keyword evidence="2" id="KW-0472">Membrane</keyword>
<keyword evidence="2" id="KW-0812">Transmembrane</keyword>